<evidence type="ECO:0000256" key="1">
    <source>
        <dbReference type="SAM" id="MobiDB-lite"/>
    </source>
</evidence>
<gene>
    <name evidence="3" type="ORF">GCM10010405_51290</name>
</gene>
<dbReference type="EMBL" id="BAAASZ010000035">
    <property type="protein sequence ID" value="GAA2460664.1"/>
    <property type="molecule type" value="Genomic_DNA"/>
</dbReference>
<protein>
    <submittedName>
        <fullName evidence="3">Uncharacterized protein</fullName>
    </submittedName>
</protein>
<evidence type="ECO:0000313" key="3">
    <source>
        <dbReference type="EMBL" id="GAA2460664.1"/>
    </source>
</evidence>
<feature type="transmembrane region" description="Helical" evidence="2">
    <location>
        <begin position="55"/>
        <end position="78"/>
    </location>
</feature>
<proteinExistence type="predicted"/>
<organism evidence="3 4">
    <name type="scientific">Streptomyces macrosporus</name>
    <dbReference type="NCBI Taxonomy" id="44032"/>
    <lineage>
        <taxon>Bacteria</taxon>
        <taxon>Bacillati</taxon>
        <taxon>Actinomycetota</taxon>
        <taxon>Actinomycetes</taxon>
        <taxon>Kitasatosporales</taxon>
        <taxon>Streptomycetaceae</taxon>
        <taxon>Streptomyces</taxon>
    </lineage>
</organism>
<dbReference type="Proteomes" id="UP001501638">
    <property type="component" value="Unassembled WGS sequence"/>
</dbReference>
<evidence type="ECO:0000256" key="2">
    <source>
        <dbReference type="SAM" id="Phobius"/>
    </source>
</evidence>
<keyword evidence="2" id="KW-0472">Membrane</keyword>
<keyword evidence="4" id="KW-1185">Reference proteome</keyword>
<dbReference type="RefSeq" id="WP_344327710.1">
    <property type="nucleotide sequence ID" value="NZ_BAAASZ010000035.1"/>
</dbReference>
<accession>A0ABP5XT48</accession>
<comment type="caution">
    <text evidence="3">The sequence shown here is derived from an EMBL/GenBank/DDBJ whole genome shotgun (WGS) entry which is preliminary data.</text>
</comment>
<dbReference type="InterPro" id="IPR046096">
    <property type="entry name" value="DUF6114"/>
</dbReference>
<feature type="region of interest" description="Disordered" evidence="1">
    <location>
        <begin position="124"/>
        <end position="143"/>
    </location>
</feature>
<feature type="transmembrane region" description="Helical" evidence="2">
    <location>
        <begin position="90"/>
        <end position="120"/>
    </location>
</feature>
<feature type="transmembrane region" description="Helical" evidence="2">
    <location>
        <begin position="28"/>
        <end position="49"/>
    </location>
</feature>
<reference evidence="4" key="1">
    <citation type="journal article" date="2019" name="Int. J. Syst. Evol. Microbiol.">
        <title>The Global Catalogue of Microorganisms (GCM) 10K type strain sequencing project: providing services to taxonomists for standard genome sequencing and annotation.</title>
        <authorList>
            <consortium name="The Broad Institute Genomics Platform"/>
            <consortium name="The Broad Institute Genome Sequencing Center for Infectious Disease"/>
            <person name="Wu L."/>
            <person name="Ma J."/>
        </authorList>
    </citation>
    <scope>NUCLEOTIDE SEQUENCE [LARGE SCALE GENOMIC DNA]</scope>
    <source>
        <strain evidence="4">JCM 6305</strain>
    </source>
</reference>
<feature type="compositionally biased region" description="Pro residues" evidence="1">
    <location>
        <begin position="124"/>
        <end position="137"/>
    </location>
</feature>
<evidence type="ECO:0000313" key="4">
    <source>
        <dbReference type="Proteomes" id="UP001501638"/>
    </source>
</evidence>
<dbReference type="Pfam" id="PF19609">
    <property type="entry name" value="DUF6114"/>
    <property type="match status" value="1"/>
</dbReference>
<sequence>MLLTRGTAPPSRRTAAVWHRQRPTGSAVLIMAAGAWLIVLPFLGTPLALLQAGVAGSAGLGVSLPLLLCGVVLLRFPFLHALTGVAATALSVLALLTCNFGGLLLGTVCGILGGCLAFSWTPPKPSPPVSGAPPGPAEPRKPV</sequence>
<keyword evidence="2" id="KW-0812">Transmembrane</keyword>
<keyword evidence="2" id="KW-1133">Transmembrane helix</keyword>
<name>A0ABP5XT48_9ACTN</name>